<evidence type="ECO:0000259" key="2">
    <source>
        <dbReference type="PROSITE" id="PS50822"/>
    </source>
</evidence>
<evidence type="ECO:0000259" key="1">
    <source>
        <dbReference type="PROSITE" id="PS50821"/>
    </source>
</evidence>
<dbReference type="Gene3D" id="3.30.420.10">
    <property type="entry name" value="Ribonuclease H-like superfamily/Ribonuclease H"/>
    <property type="match status" value="1"/>
</dbReference>
<dbReference type="EMBL" id="MEKH01000010">
    <property type="protein sequence ID" value="ODO01573.1"/>
    <property type="molecule type" value="Genomic_DNA"/>
</dbReference>
<sequence>MCANPAPKGVIAEDYANLDNGELLQGARDILDGDHYHVDISHVDKDTKKPLPPLQRIWNQMVEEATGAVKRGLDHIAYDQGKSFYTTYKVPLGADGKLEIIIDLKEDGVLPTGDERQCIAVMQAADHMKIDFDLIKKDYCKGDTLTEQARYTLSRTIMAMQVLMRQDPAKRFAMSISASRKRFTSGNPATLLHGYPVVNNHRAYLAYFEPGMLTDIAPKLFGPVHDRPYTLEDLSPSDIKYLTGILRRVNFTVTHRDPERVGRITRVTAQSAEDLKFRVPGKDGQPDRTVSVAQQFQEQYKVPVTRPHLPCVQYRDFFLPMEFVKILAFNPLPMMMLTANHTAEIIEDAAKPPPLRQGAIGDWHGNRDIRADFHGWNMKGVRFTQPDVPLKSWAIVSFDQRCTVPDLQKFVTYFCPVLSQYGCPVVNQKPSCFQYNPDTGGPNMGVKAAPKQAAKNAYIGSKVDPQIIFCVVPRNNPSLNQAIEAISCEQLLKPVPTQCLQPAMIKCDRAFDEYCREVAMDVHSKLGGVTHQVQHQIPKTTVMVVADTGHAPARGASVPPPVAVAVPAVNNQNTKSVPGIPLQEGRVEIIQKLRAMLYTHIGRFEMGTGAKPTSVLFFRAGITSQYAHCIDQELASIKKAAHRFGGGYNPKVTFVICPKRIVSHVVIP</sequence>
<proteinExistence type="predicted"/>
<accession>A0A1E3JL88</accession>
<dbReference type="CDD" id="cd02846">
    <property type="entry name" value="PAZ_argonaute_like"/>
    <property type="match status" value="1"/>
</dbReference>
<dbReference type="AlphaFoldDB" id="A0A1E3JL88"/>
<dbReference type="InterPro" id="IPR036085">
    <property type="entry name" value="PAZ_dom_sf"/>
</dbReference>
<dbReference type="GO" id="GO:0003723">
    <property type="term" value="F:RNA binding"/>
    <property type="evidence" value="ECO:0007669"/>
    <property type="project" value="InterPro"/>
</dbReference>
<reference evidence="3 4" key="1">
    <citation type="submission" date="2016-06" db="EMBL/GenBank/DDBJ databases">
        <title>Evolution of pathogenesis and genome organization in the Tremellales.</title>
        <authorList>
            <person name="Cuomo C."/>
            <person name="Litvintseva A."/>
            <person name="Heitman J."/>
            <person name="Chen Y."/>
            <person name="Sun S."/>
            <person name="Springer D."/>
            <person name="Dromer F."/>
            <person name="Young S."/>
            <person name="Zeng Q."/>
            <person name="Chapman S."/>
            <person name="Gujja S."/>
            <person name="Saif S."/>
            <person name="Birren B."/>
        </authorList>
    </citation>
    <scope>NUCLEOTIDE SEQUENCE [LARGE SCALE GENOMIC DNA]</scope>
    <source>
        <strain evidence="3 4">CBS 6273</strain>
    </source>
</reference>
<organism evidence="3 4">
    <name type="scientific">Cryptococcus amylolentus CBS 6273</name>
    <dbReference type="NCBI Taxonomy" id="1296118"/>
    <lineage>
        <taxon>Eukaryota</taxon>
        <taxon>Fungi</taxon>
        <taxon>Dikarya</taxon>
        <taxon>Basidiomycota</taxon>
        <taxon>Agaricomycotina</taxon>
        <taxon>Tremellomycetes</taxon>
        <taxon>Tremellales</taxon>
        <taxon>Cryptococcaceae</taxon>
        <taxon>Cryptococcus</taxon>
    </lineage>
</organism>
<dbReference type="Pfam" id="PF02170">
    <property type="entry name" value="PAZ"/>
    <property type="match status" value="1"/>
</dbReference>
<feature type="domain" description="PAZ" evidence="1">
    <location>
        <begin position="223"/>
        <end position="328"/>
    </location>
</feature>
<comment type="caution">
    <text evidence="3">The sequence shown here is derived from an EMBL/GenBank/DDBJ whole genome shotgun (WGS) entry which is preliminary data.</text>
</comment>
<dbReference type="SUPFAM" id="SSF101690">
    <property type="entry name" value="PAZ domain"/>
    <property type="match status" value="1"/>
</dbReference>
<name>A0A1E3JL88_9TREE</name>
<dbReference type="PROSITE" id="PS50821">
    <property type="entry name" value="PAZ"/>
    <property type="match status" value="1"/>
</dbReference>
<dbReference type="Pfam" id="PF02171">
    <property type="entry name" value="Piwi"/>
    <property type="match status" value="1"/>
</dbReference>
<gene>
    <name evidence="3" type="ORF">I350_06393</name>
</gene>
<dbReference type="PANTHER" id="PTHR22891">
    <property type="entry name" value="EUKARYOTIC TRANSLATION INITIATION FACTOR 2C"/>
    <property type="match status" value="1"/>
</dbReference>
<dbReference type="Proteomes" id="UP000095149">
    <property type="component" value="Unassembled WGS sequence"/>
</dbReference>
<dbReference type="SUPFAM" id="SSF53098">
    <property type="entry name" value="Ribonuclease H-like"/>
    <property type="match status" value="1"/>
</dbReference>
<protein>
    <recommendedName>
        <fullName evidence="5">Piwi domain-containing protein</fullName>
    </recommendedName>
</protein>
<dbReference type="Gene3D" id="2.170.260.10">
    <property type="entry name" value="paz domain"/>
    <property type="match status" value="1"/>
</dbReference>
<evidence type="ECO:0000313" key="3">
    <source>
        <dbReference type="EMBL" id="ODO01573.1"/>
    </source>
</evidence>
<dbReference type="InterPro" id="IPR012337">
    <property type="entry name" value="RNaseH-like_sf"/>
</dbReference>
<evidence type="ECO:0008006" key="5">
    <source>
        <dbReference type="Google" id="ProtNLM"/>
    </source>
</evidence>
<dbReference type="Pfam" id="PF16487">
    <property type="entry name" value="ArgoMid"/>
    <property type="match status" value="1"/>
</dbReference>
<dbReference type="InterPro" id="IPR003165">
    <property type="entry name" value="Piwi"/>
</dbReference>
<evidence type="ECO:0000313" key="4">
    <source>
        <dbReference type="Proteomes" id="UP000095149"/>
    </source>
</evidence>
<dbReference type="InterPro" id="IPR003100">
    <property type="entry name" value="PAZ_dom"/>
</dbReference>
<dbReference type="InterPro" id="IPR036397">
    <property type="entry name" value="RNaseH_sf"/>
</dbReference>
<dbReference type="InterPro" id="IPR032473">
    <property type="entry name" value="Argonaute_Mid_dom"/>
</dbReference>
<feature type="domain" description="Piwi" evidence="2">
    <location>
        <begin position="467"/>
        <end position="668"/>
    </location>
</feature>
<dbReference type="PROSITE" id="PS50822">
    <property type="entry name" value="PIWI"/>
    <property type="match status" value="1"/>
</dbReference>
<dbReference type="Gene3D" id="3.40.50.2300">
    <property type="match status" value="1"/>
</dbReference>